<evidence type="ECO:0000313" key="13">
    <source>
        <dbReference type="EMBL" id="QLQ80361.1"/>
    </source>
</evidence>
<evidence type="ECO:0000256" key="8">
    <source>
        <dbReference type="ARBA" id="ARBA00022692"/>
    </source>
</evidence>
<dbReference type="Proteomes" id="UP000510647">
    <property type="component" value="Chromosome 4"/>
</dbReference>
<comment type="similarity">
    <text evidence="3 12">Belongs to the PIGV family.</text>
</comment>
<dbReference type="GO" id="GO:0005789">
    <property type="term" value="C:endoplasmic reticulum membrane"/>
    <property type="evidence" value="ECO:0007669"/>
    <property type="project" value="UniProtKB-SubCell"/>
</dbReference>
<dbReference type="GO" id="GO:0000009">
    <property type="term" value="F:alpha-1,6-mannosyltransferase activity"/>
    <property type="evidence" value="ECO:0007669"/>
    <property type="project" value="InterPro"/>
</dbReference>
<feature type="transmembrane region" description="Helical" evidence="12">
    <location>
        <begin position="7"/>
        <end position="24"/>
    </location>
</feature>
<dbReference type="UniPathway" id="UPA00196"/>
<evidence type="ECO:0000256" key="11">
    <source>
        <dbReference type="ARBA" id="ARBA00023136"/>
    </source>
</evidence>
<evidence type="ECO:0000256" key="4">
    <source>
        <dbReference type="ARBA" id="ARBA00013795"/>
    </source>
</evidence>
<feature type="transmembrane region" description="Helical" evidence="12">
    <location>
        <begin position="113"/>
        <end position="130"/>
    </location>
</feature>
<protein>
    <recommendedName>
        <fullName evidence="4 12">GPI mannosyltransferase 2</fullName>
        <ecNumber evidence="12">2.4.1.-</ecNumber>
    </recommendedName>
</protein>
<evidence type="ECO:0000256" key="6">
    <source>
        <dbReference type="ARBA" id="ARBA00022676"/>
    </source>
</evidence>
<feature type="transmembrane region" description="Helical" evidence="12">
    <location>
        <begin position="346"/>
        <end position="366"/>
    </location>
</feature>
<keyword evidence="11 12" id="KW-0472">Membrane</keyword>
<feature type="transmembrane region" description="Helical" evidence="12">
    <location>
        <begin position="314"/>
        <end position="334"/>
    </location>
</feature>
<evidence type="ECO:0000256" key="10">
    <source>
        <dbReference type="ARBA" id="ARBA00022989"/>
    </source>
</evidence>
<gene>
    <name evidence="13" type="ORF">HG537_0D03620</name>
</gene>
<feature type="transmembrane region" description="Helical" evidence="12">
    <location>
        <begin position="239"/>
        <end position="262"/>
    </location>
</feature>
<keyword evidence="5 12" id="KW-0337">GPI-anchor biosynthesis</keyword>
<keyword evidence="14" id="KW-1185">Reference proteome</keyword>
<keyword evidence="7 12" id="KW-0808">Transferase</keyword>
<dbReference type="GO" id="GO:0031501">
    <property type="term" value="C:mannosyltransferase complex"/>
    <property type="evidence" value="ECO:0007669"/>
    <property type="project" value="TreeGrafter"/>
</dbReference>
<accession>A0A7H9HSR7</accession>
<organism evidence="13 14">
    <name type="scientific">Torulaspora globosa</name>
    <dbReference type="NCBI Taxonomy" id="48254"/>
    <lineage>
        <taxon>Eukaryota</taxon>
        <taxon>Fungi</taxon>
        <taxon>Dikarya</taxon>
        <taxon>Ascomycota</taxon>
        <taxon>Saccharomycotina</taxon>
        <taxon>Saccharomycetes</taxon>
        <taxon>Saccharomycetales</taxon>
        <taxon>Saccharomycetaceae</taxon>
        <taxon>Torulaspora</taxon>
    </lineage>
</organism>
<comment type="subcellular location">
    <subcellularLocation>
        <location evidence="1 12">Endoplasmic reticulum membrane</location>
        <topology evidence="1 12">Multi-pass membrane protein</topology>
    </subcellularLocation>
</comment>
<comment type="pathway">
    <text evidence="2 12">Glycolipid biosynthesis; glycosylphosphatidylinositol-anchor biosynthesis.</text>
</comment>
<evidence type="ECO:0000313" key="14">
    <source>
        <dbReference type="Proteomes" id="UP000510647"/>
    </source>
</evidence>
<feature type="transmembrane region" description="Helical" evidence="12">
    <location>
        <begin position="199"/>
        <end position="227"/>
    </location>
</feature>
<dbReference type="EC" id="2.4.1.-" evidence="12"/>
<dbReference type="PANTHER" id="PTHR12468">
    <property type="entry name" value="GPI MANNOSYLTRANSFERASE 2"/>
    <property type="match status" value="1"/>
</dbReference>
<evidence type="ECO:0000256" key="9">
    <source>
        <dbReference type="ARBA" id="ARBA00022824"/>
    </source>
</evidence>
<dbReference type="Pfam" id="PF04188">
    <property type="entry name" value="Mannosyl_trans2"/>
    <property type="match status" value="1"/>
</dbReference>
<feature type="transmembrane region" description="Helical" evidence="12">
    <location>
        <begin position="404"/>
        <end position="423"/>
    </location>
</feature>
<dbReference type="AlphaFoldDB" id="A0A7H9HSR7"/>
<sequence>MILGITLTFVISRLCLYGLIFLAPNSQFDTSTELTLKKLQAIDVDDYWNVHFWNKLLSWDAVFFLKGMTLKDGNSRFEHELAFSPLWASMVKYLANTDDVYETLKIGVLVENILFYSSSIVLYYLTRVIFSENNKKQFYGKRLAKITTNLFIFTSASGFLTGIYSEPLSFALTFIGILLHEKSISTTIPNGIDCVWSRWPLYLLSAIFFGLATINRANCVLLGIYYVVDLLQLILERRLLKALFFPFLAGTTMLIACLYQHYSLPYRAFCPQRGEWCTTRLFDGLPFTTMSFYGFIQSRYWNCGFLKYWTLNNIPNFLIAMPNFVVMFYSTIYFTRIYPSFRVRPLVFITQALLIMIALFAHVQIINRISSFIPLHLWYLADRLLRKSFNDQHTVGDDKIVKGYIYWLAFWIPLQTVLFACFLPPA</sequence>
<comment type="function">
    <text evidence="12">Mannosyltransferase involved in glycosylphosphatidylinositol-anchor biosynthesis.</text>
</comment>
<evidence type="ECO:0000256" key="5">
    <source>
        <dbReference type="ARBA" id="ARBA00022502"/>
    </source>
</evidence>
<evidence type="ECO:0000256" key="7">
    <source>
        <dbReference type="ARBA" id="ARBA00022679"/>
    </source>
</evidence>
<dbReference type="EMBL" id="CP059270">
    <property type="protein sequence ID" value="QLQ80361.1"/>
    <property type="molecule type" value="Genomic_DNA"/>
</dbReference>
<name>A0A7H9HSR7_9SACH</name>
<evidence type="ECO:0000256" key="1">
    <source>
        <dbReference type="ARBA" id="ARBA00004477"/>
    </source>
</evidence>
<dbReference type="OrthoDB" id="10252502at2759"/>
<proteinExistence type="inferred from homology"/>
<keyword evidence="9 12" id="KW-0256">Endoplasmic reticulum</keyword>
<dbReference type="PANTHER" id="PTHR12468:SF2">
    <property type="entry name" value="GPI MANNOSYLTRANSFERASE 2"/>
    <property type="match status" value="1"/>
</dbReference>
<dbReference type="InterPro" id="IPR007315">
    <property type="entry name" value="PIG-V/Gpi18"/>
</dbReference>
<keyword evidence="8 12" id="KW-0812">Transmembrane</keyword>
<evidence type="ECO:0000256" key="2">
    <source>
        <dbReference type="ARBA" id="ARBA00004687"/>
    </source>
</evidence>
<dbReference type="GO" id="GO:0004376">
    <property type="term" value="F:GPI mannosyltransferase activity"/>
    <property type="evidence" value="ECO:0007669"/>
    <property type="project" value="InterPro"/>
</dbReference>
<keyword evidence="6 12" id="KW-0328">Glycosyltransferase</keyword>
<dbReference type="GO" id="GO:0006506">
    <property type="term" value="P:GPI anchor biosynthetic process"/>
    <property type="evidence" value="ECO:0007669"/>
    <property type="project" value="UniProtKB-UniPathway"/>
</dbReference>
<evidence type="ECO:0000256" key="12">
    <source>
        <dbReference type="RuleBase" id="RU363112"/>
    </source>
</evidence>
<evidence type="ECO:0000256" key="3">
    <source>
        <dbReference type="ARBA" id="ARBA00008698"/>
    </source>
</evidence>
<feature type="transmembrane region" description="Helical" evidence="12">
    <location>
        <begin position="150"/>
        <end position="179"/>
    </location>
</feature>
<reference evidence="13 14" key="1">
    <citation type="submission" date="2020-06" db="EMBL/GenBank/DDBJ databases">
        <title>The yeast mating-type switching endonuclease HO is a domesticated member of an unorthodox homing genetic element family.</title>
        <authorList>
            <person name="Coughlan A.Y."/>
            <person name="Lombardi L."/>
            <person name="Braun-Galleani S."/>
            <person name="Martos A.R."/>
            <person name="Galeote V."/>
            <person name="Bigey F."/>
            <person name="Dequin S."/>
            <person name="Byrne K.P."/>
            <person name="Wolfe K.H."/>
        </authorList>
    </citation>
    <scope>NUCLEOTIDE SEQUENCE [LARGE SCALE GENOMIC DNA]</scope>
    <source>
        <strain evidence="13 14">CBS2947</strain>
    </source>
</reference>
<keyword evidence="10 12" id="KW-1133">Transmembrane helix</keyword>